<evidence type="ECO:0000256" key="1">
    <source>
        <dbReference type="ARBA" id="ARBA00001947"/>
    </source>
</evidence>
<name>A0A1W6JXS8_9CREN</name>
<sequence>MKAKVGIEGFTIDSAHYTLSSIGDSQIHGHTYILNVEIEGNINEENGFILDFNYIREIITEIVKEWDHKFIVPKRDLEKISISGPFRNEIKVIDHPFPTAEYIGLEIAKEIYSKLNMKVTLKIYEGKDSYVIIEYP</sequence>
<organism evidence="5 6">
    <name type="scientific">Acidianus manzaensis</name>
    <dbReference type="NCBI Taxonomy" id="282676"/>
    <lineage>
        <taxon>Archaea</taxon>
        <taxon>Thermoproteota</taxon>
        <taxon>Thermoprotei</taxon>
        <taxon>Sulfolobales</taxon>
        <taxon>Sulfolobaceae</taxon>
        <taxon>Acidianus</taxon>
    </lineage>
</organism>
<keyword evidence="4" id="KW-0456">Lyase</keyword>
<dbReference type="Gene3D" id="3.30.479.10">
    <property type="entry name" value="6-pyruvoyl tetrahydropterin synthase/QueD"/>
    <property type="match status" value="1"/>
</dbReference>
<keyword evidence="3" id="KW-0862">Zinc</keyword>
<keyword evidence="6" id="KW-1185">Reference proteome</keyword>
<dbReference type="OrthoDB" id="6529at2157"/>
<dbReference type="Proteomes" id="UP000193404">
    <property type="component" value="Chromosome"/>
</dbReference>
<evidence type="ECO:0000256" key="4">
    <source>
        <dbReference type="ARBA" id="ARBA00023239"/>
    </source>
</evidence>
<dbReference type="InterPro" id="IPR007115">
    <property type="entry name" value="6-PTP_synth/QueD"/>
</dbReference>
<protein>
    <submittedName>
        <fullName evidence="5">6-pyruvoyl tetrahydrobiopterin synthase</fullName>
    </submittedName>
</protein>
<evidence type="ECO:0000313" key="6">
    <source>
        <dbReference type="Proteomes" id="UP000193404"/>
    </source>
</evidence>
<dbReference type="EMBL" id="CP020477">
    <property type="protein sequence ID" value="ARM75111.1"/>
    <property type="molecule type" value="Genomic_DNA"/>
</dbReference>
<dbReference type="Pfam" id="PF01242">
    <property type="entry name" value="PTPS"/>
    <property type="match status" value="1"/>
</dbReference>
<dbReference type="SUPFAM" id="SSF55620">
    <property type="entry name" value="Tetrahydrobiopterin biosynthesis enzymes-like"/>
    <property type="match status" value="1"/>
</dbReference>
<dbReference type="KEGG" id="aman:B6F84_03070"/>
<evidence type="ECO:0000313" key="5">
    <source>
        <dbReference type="EMBL" id="ARM75111.1"/>
    </source>
</evidence>
<dbReference type="GO" id="GO:0016829">
    <property type="term" value="F:lyase activity"/>
    <property type="evidence" value="ECO:0007669"/>
    <property type="project" value="UniProtKB-KW"/>
</dbReference>
<evidence type="ECO:0000256" key="3">
    <source>
        <dbReference type="ARBA" id="ARBA00022833"/>
    </source>
</evidence>
<dbReference type="AlphaFoldDB" id="A0A1W6JXS8"/>
<accession>A0A1W6JXS8</accession>
<proteinExistence type="predicted"/>
<keyword evidence="2" id="KW-0479">Metal-binding</keyword>
<dbReference type="GeneID" id="41589867"/>
<dbReference type="STRING" id="282676.B6F84_03070"/>
<dbReference type="InterPro" id="IPR038418">
    <property type="entry name" value="6-PTP_synth/QueD_sf"/>
</dbReference>
<reference evidence="5 6" key="1">
    <citation type="submission" date="2017-03" db="EMBL/GenBank/DDBJ databases">
        <title>Sulfur activation and transportation mechanism of thermophilic Archaea Acidianus manzaensis YN-25.</title>
        <authorList>
            <person name="Ma Y."/>
            <person name="Yang Y."/>
            <person name="Xia J."/>
        </authorList>
    </citation>
    <scope>NUCLEOTIDE SEQUENCE [LARGE SCALE GENOMIC DNA]</scope>
    <source>
        <strain evidence="5 6">YN-25</strain>
    </source>
</reference>
<dbReference type="PANTHER" id="PTHR12589">
    <property type="entry name" value="PYRUVOYL TETRAHYDROBIOPTERIN SYNTHASE"/>
    <property type="match status" value="1"/>
</dbReference>
<dbReference type="RefSeq" id="WP_148690869.1">
    <property type="nucleotide sequence ID" value="NZ_CP020477.1"/>
</dbReference>
<gene>
    <name evidence="5" type="ORF">B6F84_03070</name>
</gene>
<comment type="cofactor">
    <cofactor evidence="1">
        <name>Zn(2+)</name>
        <dbReference type="ChEBI" id="CHEBI:29105"/>
    </cofactor>
</comment>
<dbReference type="PANTHER" id="PTHR12589:SF7">
    <property type="entry name" value="6-PYRUVOYL TETRAHYDROBIOPTERIN SYNTHASE"/>
    <property type="match status" value="1"/>
</dbReference>
<evidence type="ECO:0000256" key="2">
    <source>
        <dbReference type="ARBA" id="ARBA00022723"/>
    </source>
</evidence>
<dbReference type="GO" id="GO:0046872">
    <property type="term" value="F:metal ion binding"/>
    <property type="evidence" value="ECO:0007669"/>
    <property type="project" value="UniProtKB-KW"/>
</dbReference>